<comment type="similarity">
    <text evidence="1">Belongs to the peptidase M16 family.</text>
</comment>
<dbReference type="Pfam" id="PF05193">
    <property type="entry name" value="Peptidase_M16_C"/>
    <property type="match status" value="1"/>
</dbReference>
<dbReference type="SUPFAM" id="SSF63411">
    <property type="entry name" value="LuxS/MPP-like metallohydrolase"/>
    <property type="match status" value="2"/>
</dbReference>
<feature type="region of interest" description="Disordered" evidence="2">
    <location>
        <begin position="1"/>
        <end position="49"/>
    </location>
</feature>
<evidence type="ECO:0000256" key="1">
    <source>
        <dbReference type="ARBA" id="ARBA00007261"/>
    </source>
</evidence>
<evidence type="ECO:0000313" key="6">
    <source>
        <dbReference type="Proteomes" id="UP000530424"/>
    </source>
</evidence>
<dbReference type="InterPro" id="IPR011249">
    <property type="entry name" value="Metalloenz_LuxS/M16"/>
</dbReference>
<dbReference type="Gene3D" id="3.30.830.10">
    <property type="entry name" value="Metalloenzyme, LuxS/M16 peptidase-like"/>
    <property type="match status" value="2"/>
</dbReference>
<evidence type="ECO:0000256" key="2">
    <source>
        <dbReference type="SAM" id="MobiDB-lite"/>
    </source>
</evidence>
<organism evidence="5 6">
    <name type="scientific">Nocardioides thalensis</name>
    <dbReference type="NCBI Taxonomy" id="1914755"/>
    <lineage>
        <taxon>Bacteria</taxon>
        <taxon>Bacillati</taxon>
        <taxon>Actinomycetota</taxon>
        <taxon>Actinomycetes</taxon>
        <taxon>Propionibacteriales</taxon>
        <taxon>Nocardioidaceae</taxon>
        <taxon>Nocardioides</taxon>
    </lineage>
</organism>
<feature type="compositionally biased region" description="Low complexity" evidence="2">
    <location>
        <begin position="25"/>
        <end position="39"/>
    </location>
</feature>
<dbReference type="Proteomes" id="UP000530424">
    <property type="component" value="Unassembled WGS sequence"/>
</dbReference>
<protein>
    <submittedName>
        <fullName evidence="5">Putative Zn-dependent peptidase</fullName>
    </submittedName>
</protein>
<dbReference type="PANTHER" id="PTHR11851:SF49">
    <property type="entry name" value="MITOCHONDRIAL-PROCESSING PEPTIDASE SUBUNIT ALPHA"/>
    <property type="match status" value="1"/>
</dbReference>
<dbReference type="RefSeq" id="WP_343047181.1">
    <property type="nucleotide sequence ID" value="NZ_JACCFP010000001.1"/>
</dbReference>
<dbReference type="AlphaFoldDB" id="A0A853C3X3"/>
<name>A0A853C3X3_9ACTN</name>
<dbReference type="InterPro" id="IPR011765">
    <property type="entry name" value="Pept_M16_N"/>
</dbReference>
<dbReference type="PANTHER" id="PTHR11851">
    <property type="entry name" value="METALLOPROTEASE"/>
    <property type="match status" value="1"/>
</dbReference>
<dbReference type="InterPro" id="IPR050361">
    <property type="entry name" value="MPP/UQCRC_Complex"/>
</dbReference>
<accession>A0A853C3X3</accession>
<keyword evidence="6" id="KW-1185">Reference proteome</keyword>
<reference evidence="5 6" key="1">
    <citation type="submission" date="2020-07" db="EMBL/GenBank/DDBJ databases">
        <title>Sequencing the genomes of 1000 actinobacteria strains.</title>
        <authorList>
            <person name="Klenk H.-P."/>
        </authorList>
    </citation>
    <scope>NUCLEOTIDE SEQUENCE [LARGE SCALE GENOMIC DNA]</scope>
    <source>
        <strain evidence="5 6">DSM 103833</strain>
    </source>
</reference>
<dbReference type="Pfam" id="PF00675">
    <property type="entry name" value="Peptidase_M16"/>
    <property type="match status" value="1"/>
</dbReference>
<gene>
    <name evidence="5" type="ORF">HNR19_002697</name>
</gene>
<dbReference type="FunFam" id="3.30.830.10:FF:000008">
    <property type="entry name" value="Mitochondrial-processing peptidase subunit beta"/>
    <property type="match status" value="1"/>
</dbReference>
<feature type="region of interest" description="Disordered" evidence="2">
    <location>
        <begin position="264"/>
        <end position="284"/>
    </location>
</feature>
<dbReference type="EMBL" id="JACCFP010000001">
    <property type="protein sequence ID" value="NYJ01999.1"/>
    <property type="molecule type" value="Genomic_DNA"/>
</dbReference>
<evidence type="ECO:0000259" key="4">
    <source>
        <dbReference type="Pfam" id="PF05193"/>
    </source>
</evidence>
<dbReference type="GO" id="GO:0046872">
    <property type="term" value="F:metal ion binding"/>
    <property type="evidence" value="ECO:0007669"/>
    <property type="project" value="InterPro"/>
</dbReference>
<sequence>MSISSRTTAGPRDAGRPSALSGPNATASASVAARASTRTLETVRDGRGHVTSQVRRTVLPSGLRIVTEQMAGARSASIGVWVGVGSRDETAATHGASHFLEHVLFKGTSERSALDISIALDAVGGEFNAFTAKEYTCFHARVLGEDLRLAVDVLGDMLTDSLVADHDVDAERDVILDEIAMHDDDPDDVVQNLLADLAWGSGPLGRPIAGTVESIQAMTRDRINRFYKKHYVPENMVVSVAGAVEHADVVRTIKKAFGRNGFLDGQAEPRSPRGAVRRPRVRGGEAHVSRPFEQVNLVLGVEGLPRDDDRRFAMGVLNTALGGGTSSRLFQEVREHRGLAYSVYSFAANYADSGLVGVAVGCLPERLDEVLATVRAELALIATEGITAEELSRGKGQLTGGLVLGLEDSGSRMMRLGKAELVHSEVLGIDEVTARIDAVTLDEVRDVAREVFSRPELLAVVGPE</sequence>
<evidence type="ECO:0000313" key="5">
    <source>
        <dbReference type="EMBL" id="NYJ01999.1"/>
    </source>
</evidence>
<feature type="domain" description="Peptidase M16 C-terminal" evidence="4">
    <location>
        <begin position="218"/>
        <end position="398"/>
    </location>
</feature>
<feature type="domain" description="Peptidase M16 N-terminal" evidence="3">
    <location>
        <begin position="64"/>
        <end position="211"/>
    </location>
</feature>
<evidence type="ECO:0000259" key="3">
    <source>
        <dbReference type="Pfam" id="PF00675"/>
    </source>
</evidence>
<proteinExistence type="inferred from homology"/>
<comment type="caution">
    <text evidence="5">The sequence shown here is derived from an EMBL/GenBank/DDBJ whole genome shotgun (WGS) entry which is preliminary data.</text>
</comment>
<dbReference type="InterPro" id="IPR007863">
    <property type="entry name" value="Peptidase_M16_C"/>
</dbReference>